<dbReference type="CDD" id="cd07563">
    <property type="entry name" value="Peptidase_S41_IRBP"/>
    <property type="match status" value="1"/>
</dbReference>
<evidence type="ECO:0000313" key="3">
    <source>
        <dbReference type="EMBL" id="MDR7336491.1"/>
    </source>
</evidence>
<dbReference type="InterPro" id="IPR005151">
    <property type="entry name" value="Tail-specific_protease"/>
</dbReference>
<dbReference type="GO" id="GO:0006508">
    <property type="term" value="P:proteolysis"/>
    <property type="evidence" value="ECO:0007669"/>
    <property type="project" value="InterPro"/>
</dbReference>
<dbReference type="Pfam" id="PF03572">
    <property type="entry name" value="Peptidase_S41"/>
    <property type="match status" value="1"/>
</dbReference>
<reference evidence="2" key="1">
    <citation type="submission" date="2022-12" db="EMBL/GenBank/DDBJ databases">
        <title>Gycomyces niveus sp.nov., a novel actinomycete isolated from soil in Shouguang.</title>
        <authorList>
            <person name="Yang X."/>
        </authorList>
    </citation>
    <scope>NUCLEOTIDE SEQUENCE</scope>
    <source>
        <strain evidence="2">DSM 44724</strain>
    </source>
</reference>
<accession>A0A9X3PDU3</accession>
<organism evidence="2 4">
    <name type="scientific">Glycomyces lechevalierae</name>
    <dbReference type="NCBI Taxonomy" id="256034"/>
    <lineage>
        <taxon>Bacteria</taxon>
        <taxon>Bacillati</taxon>
        <taxon>Actinomycetota</taxon>
        <taxon>Actinomycetes</taxon>
        <taxon>Glycomycetales</taxon>
        <taxon>Glycomycetaceae</taxon>
        <taxon>Glycomyces</taxon>
    </lineage>
</organism>
<protein>
    <submittedName>
        <fullName evidence="2">S41 family peptidase</fullName>
    </submittedName>
</protein>
<evidence type="ECO:0000313" key="2">
    <source>
        <dbReference type="EMBL" id="MDA1383485.1"/>
    </source>
</evidence>
<dbReference type="Pfam" id="PF11918">
    <property type="entry name" value="Peptidase_S41_N"/>
    <property type="match status" value="1"/>
</dbReference>
<dbReference type="EMBL" id="JAPZVQ010000001">
    <property type="protein sequence ID" value="MDA1383485.1"/>
    <property type="molecule type" value="Genomic_DNA"/>
</dbReference>
<evidence type="ECO:0000259" key="1">
    <source>
        <dbReference type="SMART" id="SM00245"/>
    </source>
</evidence>
<dbReference type="SUPFAM" id="SSF52096">
    <property type="entry name" value="ClpP/crotonase"/>
    <property type="match status" value="1"/>
</dbReference>
<dbReference type="Proteomes" id="UP001183604">
    <property type="component" value="Unassembled WGS sequence"/>
</dbReference>
<evidence type="ECO:0000313" key="5">
    <source>
        <dbReference type="Proteomes" id="UP001183604"/>
    </source>
</evidence>
<evidence type="ECO:0000313" key="4">
    <source>
        <dbReference type="Proteomes" id="UP001145799"/>
    </source>
</evidence>
<sequence>MSAVIAQIVKLLDEHYVFPEVAAELGAILTAAAAEGRYEGADEARLAELVTTDLQSVNGDLHLRLKYSEALLSETHDDEETQLRQMAEWADLTCGGVANAQRLPGNIGLLAIAPLFFPPSVAEVRLTAAMHLLAATDALIVDLRECLGGDPTMVAWAYSFFTGVEPVQLSGMARRDPDKFTQLWTSHVPLPKFGGTKPMWVLTSERTFSGGEALSFDLQEHGRAVVVGERTRGGAHPRDGFKVDSHLEVTIPIARSVSPISGGNWEGTGVVPDVPTAAAEALTEAHRLALEAVGSLGAEGFRAQVAAEAARALRELEGENRS</sequence>
<dbReference type="EMBL" id="JAVDYD010000001">
    <property type="protein sequence ID" value="MDR7336491.1"/>
    <property type="molecule type" value="Genomic_DNA"/>
</dbReference>
<dbReference type="Proteomes" id="UP001145799">
    <property type="component" value="Unassembled WGS sequence"/>
</dbReference>
<gene>
    <name evidence="3" type="ORF">J2S69_000210</name>
    <name evidence="2" type="ORF">O2L01_00715</name>
</gene>
<dbReference type="PANTHER" id="PTHR11261:SF3">
    <property type="entry name" value="RETINOL-BINDING PROTEIN 3"/>
    <property type="match status" value="1"/>
</dbReference>
<dbReference type="Gene3D" id="3.90.226.10">
    <property type="entry name" value="2-enoyl-CoA Hydratase, Chain A, domain 1"/>
    <property type="match status" value="1"/>
</dbReference>
<dbReference type="Gene3D" id="3.30.750.44">
    <property type="match status" value="1"/>
</dbReference>
<dbReference type="AlphaFoldDB" id="A0A9X3PDU3"/>
<dbReference type="RefSeq" id="WP_270119535.1">
    <property type="nucleotide sequence ID" value="NZ_BAAAOM010000002.1"/>
</dbReference>
<dbReference type="InterPro" id="IPR029045">
    <property type="entry name" value="ClpP/crotonase-like_dom_sf"/>
</dbReference>
<dbReference type="SMART" id="SM00245">
    <property type="entry name" value="TSPc"/>
    <property type="match status" value="1"/>
</dbReference>
<reference evidence="3 5" key="2">
    <citation type="submission" date="2023-07" db="EMBL/GenBank/DDBJ databases">
        <title>Sequencing the genomes of 1000 actinobacteria strains.</title>
        <authorList>
            <person name="Klenk H.-P."/>
        </authorList>
    </citation>
    <scope>NUCLEOTIDE SEQUENCE [LARGE SCALE GENOMIC DNA]</scope>
    <source>
        <strain evidence="3 5">DSM 44724</strain>
    </source>
</reference>
<dbReference type="GO" id="GO:0008236">
    <property type="term" value="F:serine-type peptidase activity"/>
    <property type="evidence" value="ECO:0007669"/>
    <property type="project" value="InterPro"/>
</dbReference>
<name>A0A9X3PDU3_9ACTN</name>
<comment type="caution">
    <text evidence="2">The sequence shown here is derived from an EMBL/GenBank/DDBJ whole genome shotgun (WGS) entry which is preliminary data.</text>
</comment>
<proteinExistence type="predicted"/>
<keyword evidence="5" id="KW-1185">Reference proteome</keyword>
<dbReference type="PANTHER" id="PTHR11261">
    <property type="entry name" value="INTERPHOTORECEPTOR RETINOID-BINDING PROTEIN"/>
    <property type="match status" value="1"/>
</dbReference>
<feature type="domain" description="Tail specific protease" evidence="1">
    <location>
        <begin position="79"/>
        <end position="277"/>
    </location>
</feature>